<organism evidence="2 3">
    <name type="scientific">Paractinoplanes globisporus</name>
    <dbReference type="NCBI Taxonomy" id="113565"/>
    <lineage>
        <taxon>Bacteria</taxon>
        <taxon>Bacillati</taxon>
        <taxon>Actinomycetota</taxon>
        <taxon>Actinomycetes</taxon>
        <taxon>Micromonosporales</taxon>
        <taxon>Micromonosporaceae</taxon>
        <taxon>Paractinoplanes</taxon>
    </lineage>
</organism>
<feature type="domain" description="Beta-lactamase class A catalytic" evidence="1">
    <location>
        <begin position="25"/>
        <end position="216"/>
    </location>
</feature>
<dbReference type="Pfam" id="PF13354">
    <property type="entry name" value="Beta-lactamase2"/>
    <property type="match status" value="1"/>
</dbReference>
<protein>
    <submittedName>
        <fullName evidence="2">Serine hydrolase</fullName>
    </submittedName>
</protein>
<evidence type="ECO:0000313" key="2">
    <source>
        <dbReference type="EMBL" id="MFF5297347.1"/>
    </source>
</evidence>
<dbReference type="RefSeq" id="WP_020511859.1">
    <property type="nucleotide sequence ID" value="NZ_JBIAZU010000011.1"/>
</dbReference>
<dbReference type="PANTHER" id="PTHR35333:SF3">
    <property type="entry name" value="BETA-LACTAMASE-TYPE TRANSPEPTIDASE FOLD CONTAINING PROTEIN"/>
    <property type="match status" value="1"/>
</dbReference>
<dbReference type="InterPro" id="IPR012338">
    <property type="entry name" value="Beta-lactam/transpept-like"/>
</dbReference>
<proteinExistence type="predicted"/>
<name>A0ABW6WYG4_9ACTN</name>
<dbReference type="Proteomes" id="UP001602245">
    <property type="component" value="Unassembled WGS sequence"/>
</dbReference>
<keyword evidence="2" id="KW-0378">Hydrolase</keyword>
<keyword evidence="3" id="KW-1185">Reference proteome</keyword>
<sequence length="261" mass="27327">MQPIVDEIVAATPHVRWSIVAGDATHEPDLRLRTASVGKLLLLAETARRITAGELDPGEVLPRDPRLAVADSGLWQHLSVAELPIADLAVLIAAVSDNYATNVLLERIGLASVAILTGHLGLRHTALHDRVRDDRGPQHPVTLSTGCASELAGMMGRLSRRELVDPATDDVLDGWLATSTDLSMVAAAFHDDPLAHADGVRNKTGTADGIRADAGYRGGVSYAVLANWDPGEGDATAEVLTGMRAIGAAISVRSADGPPGT</sequence>
<dbReference type="GO" id="GO:0016787">
    <property type="term" value="F:hydrolase activity"/>
    <property type="evidence" value="ECO:0007669"/>
    <property type="project" value="UniProtKB-KW"/>
</dbReference>
<comment type="caution">
    <text evidence="2">The sequence shown here is derived from an EMBL/GenBank/DDBJ whole genome shotgun (WGS) entry which is preliminary data.</text>
</comment>
<dbReference type="EMBL" id="JBIAZU010000011">
    <property type="protein sequence ID" value="MFF5297347.1"/>
    <property type="molecule type" value="Genomic_DNA"/>
</dbReference>
<dbReference type="InterPro" id="IPR045155">
    <property type="entry name" value="Beta-lactam_cat"/>
</dbReference>
<gene>
    <name evidence="2" type="ORF">ACFY35_48635</name>
</gene>
<evidence type="ECO:0000259" key="1">
    <source>
        <dbReference type="Pfam" id="PF13354"/>
    </source>
</evidence>
<dbReference type="InterPro" id="IPR000871">
    <property type="entry name" value="Beta-lactam_class-A"/>
</dbReference>
<evidence type="ECO:0000313" key="3">
    <source>
        <dbReference type="Proteomes" id="UP001602245"/>
    </source>
</evidence>
<dbReference type="SUPFAM" id="SSF56601">
    <property type="entry name" value="beta-lactamase/transpeptidase-like"/>
    <property type="match status" value="1"/>
</dbReference>
<accession>A0ABW6WYG4</accession>
<dbReference type="Gene3D" id="3.40.710.10">
    <property type="entry name" value="DD-peptidase/beta-lactamase superfamily"/>
    <property type="match status" value="1"/>
</dbReference>
<dbReference type="PANTHER" id="PTHR35333">
    <property type="entry name" value="BETA-LACTAMASE"/>
    <property type="match status" value="1"/>
</dbReference>
<reference evidence="2 3" key="1">
    <citation type="submission" date="2024-10" db="EMBL/GenBank/DDBJ databases">
        <title>The Natural Products Discovery Center: Release of the First 8490 Sequenced Strains for Exploring Actinobacteria Biosynthetic Diversity.</title>
        <authorList>
            <person name="Kalkreuter E."/>
            <person name="Kautsar S.A."/>
            <person name="Yang D."/>
            <person name="Bader C.D."/>
            <person name="Teijaro C.N."/>
            <person name="Fluegel L."/>
            <person name="Davis C.M."/>
            <person name="Simpson J.R."/>
            <person name="Lauterbach L."/>
            <person name="Steele A.D."/>
            <person name="Gui C."/>
            <person name="Meng S."/>
            <person name="Li G."/>
            <person name="Viehrig K."/>
            <person name="Ye F."/>
            <person name="Su P."/>
            <person name="Kiefer A.F."/>
            <person name="Nichols A."/>
            <person name="Cepeda A.J."/>
            <person name="Yan W."/>
            <person name="Fan B."/>
            <person name="Jiang Y."/>
            <person name="Adhikari A."/>
            <person name="Zheng C.-J."/>
            <person name="Schuster L."/>
            <person name="Cowan T.M."/>
            <person name="Smanski M.J."/>
            <person name="Chevrette M.G."/>
            <person name="De Carvalho L.P.S."/>
            <person name="Shen B."/>
        </authorList>
    </citation>
    <scope>NUCLEOTIDE SEQUENCE [LARGE SCALE GENOMIC DNA]</scope>
    <source>
        <strain evidence="2 3">NPDC000087</strain>
    </source>
</reference>